<gene>
    <name evidence="3" type="ordered locus">Metho_1544</name>
</gene>
<evidence type="ECO:0000313" key="3">
    <source>
        <dbReference type="EMBL" id="AGB49744.1"/>
    </source>
</evidence>
<keyword evidence="4" id="KW-1185">Reference proteome</keyword>
<dbReference type="PANTHER" id="PTHR19136:SF86">
    <property type="entry name" value="ADENOSYLCOBINAMIDE-PHOSPHATE GUANYLYLTRANSFERASE"/>
    <property type="match status" value="1"/>
</dbReference>
<dbReference type="Pfam" id="PF12804">
    <property type="entry name" value="NTP_transf_3"/>
    <property type="match status" value="1"/>
</dbReference>
<dbReference type="PANTHER" id="PTHR19136">
    <property type="entry name" value="MOLYBDENUM COFACTOR GUANYLYLTRANSFERASE"/>
    <property type="match status" value="1"/>
</dbReference>
<dbReference type="HOGENOM" id="CLU_098907_0_0_2"/>
<dbReference type="EMBL" id="CP003362">
    <property type="protein sequence ID" value="AGB49744.1"/>
    <property type="molecule type" value="Genomic_DNA"/>
</dbReference>
<dbReference type="InterPro" id="IPR029044">
    <property type="entry name" value="Nucleotide-diphossugar_trans"/>
</dbReference>
<dbReference type="GO" id="GO:0016779">
    <property type="term" value="F:nucleotidyltransferase activity"/>
    <property type="evidence" value="ECO:0007669"/>
    <property type="project" value="UniProtKB-KW"/>
</dbReference>
<dbReference type="Gene3D" id="3.90.550.10">
    <property type="entry name" value="Spore Coat Polysaccharide Biosynthesis Protein SpsA, Chain A"/>
    <property type="match status" value="1"/>
</dbReference>
<organism evidence="3 4">
    <name type="scientific">Methanomethylovorans hollandica (strain DSM 15978 / NBRC 107637 / DMS1)</name>
    <dbReference type="NCBI Taxonomy" id="867904"/>
    <lineage>
        <taxon>Archaea</taxon>
        <taxon>Methanobacteriati</taxon>
        <taxon>Methanobacteriota</taxon>
        <taxon>Stenosarchaea group</taxon>
        <taxon>Methanomicrobia</taxon>
        <taxon>Methanosarcinales</taxon>
        <taxon>Methanosarcinaceae</taxon>
        <taxon>Methanomethylovorans</taxon>
    </lineage>
</organism>
<dbReference type="KEGG" id="mhz:Metho_1544"/>
<evidence type="ECO:0000313" key="4">
    <source>
        <dbReference type="Proteomes" id="UP000010866"/>
    </source>
</evidence>
<protein>
    <submittedName>
        <fullName evidence="3">GTP:adenosylcobinamide-phosphate guanylyltransferase</fullName>
    </submittedName>
</protein>
<dbReference type="InterPro" id="IPR025877">
    <property type="entry name" value="MobA-like_NTP_Trfase"/>
</dbReference>
<dbReference type="STRING" id="867904.Metho_1544"/>
<proteinExistence type="predicted"/>
<keyword evidence="3" id="KW-0548">Nucleotidyltransferase</keyword>
<dbReference type="AlphaFoldDB" id="L0L0G0"/>
<dbReference type="Proteomes" id="UP000010866">
    <property type="component" value="Chromosome"/>
</dbReference>
<keyword evidence="1 3" id="KW-0808">Transferase</keyword>
<reference evidence="4" key="1">
    <citation type="submission" date="2012-02" db="EMBL/GenBank/DDBJ databases">
        <title>Complete sequence of chromosome of Methanomethylovorans hollandica DSM 15978.</title>
        <authorList>
            <person name="Lucas S."/>
            <person name="Copeland A."/>
            <person name="Lapidus A."/>
            <person name="Glavina del Rio T."/>
            <person name="Dalin E."/>
            <person name="Tice H."/>
            <person name="Bruce D."/>
            <person name="Goodwin L."/>
            <person name="Pitluck S."/>
            <person name="Peters L."/>
            <person name="Mikhailova N."/>
            <person name="Held B."/>
            <person name="Kyrpides N."/>
            <person name="Mavromatis K."/>
            <person name="Ivanova N."/>
            <person name="Brettin T."/>
            <person name="Detter J.C."/>
            <person name="Han C."/>
            <person name="Larimer F."/>
            <person name="Land M."/>
            <person name="Hauser L."/>
            <person name="Markowitz V."/>
            <person name="Cheng J.-F."/>
            <person name="Hugenholtz P."/>
            <person name="Woyke T."/>
            <person name="Wu D."/>
            <person name="Spring S."/>
            <person name="Schroeder M."/>
            <person name="Brambilla E."/>
            <person name="Klenk H.-P."/>
            <person name="Eisen J.A."/>
        </authorList>
    </citation>
    <scope>NUCLEOTIDE SEQUENCE [LARGE SCALE GENOMIC DNA]</scope>
    <source>
        <strain evidence="4">DSM 15978 / NBRC 107637 / DMS1</strain>
    </source>
</reference>
<evidence type="ECO:0000256" key="1">
    <source>
        <dbReference type="ARBA" id="ARBA00022679"/>
    </source>
</evidence>
<evidence type="ECO:0000259" key="2">
    <source>
        <dbReference type="Pfam" id="PF12804"/>
    </source>
</evidence>
<sequence length="207" mass="22463">MDAIIMAGGLGSRLGMGEKPCVSLLDKPLITYVIDALHEASGIDKVYVAVSPATPLTQSFLKKKYNGEVRSIMTGGGNYVGDMIYAVKEAAINAPVMIIMADLPLLNGKHIDYVIEEYEKCGKPAMSVFSPLAVCKGLSVRPDTVFNWGGELIVPSGVNIIDGSNVEQEQDYESLVSQEAAFALNINRAEDLHRCKEIIEQRLLSRS</sequence>
<feature type="domain" description="MobA-like NTP transferase" evidence="2">
    <location>
        <begin position="3"/>
        <end position="125"/>
    </location>
</feature>
<accession>L0L0G0</accession>
<dbReference type="GeneID" id="14407353"/>
<name>L0L0G0_METHD</name>
<dbReference type="RefSeq" id="WP_015324909.1">
    <property type="nucleotide sequence ID" value="NC_019977.1"/>
</dbReference>
<dbReference type="SUPFAM" id="SSF53448">
    <property type="entry name" value="Nucleotide-diphospho-sugar transferases"/>
    <property type="match status" value="1"/>
</dbReference>
<dbReference type="OrthoDB" id="9782at2157"/>